<evidence type="ECO:0000256" key="3">
    <source>
        <dbReference type="ARBA" id="ARBA00022536"/>
    </source>
</evidence>
<dbReference type="InterPro" id="IPR009030">
    <property type="entry name" value="Growth_fac_rcpt_cys_sf"/>
</dbReference>
<dbReference type="CDD" id="cd00054">
    <property type="entry name" value="EGF_CA"/>
    <property type="match status" value="1"/>
</dbReference>
<keyword evidence="3" id="KW-0245">EGF-like domain</keyword>
<dbReference type="GO" id="GO:0030247">
    <property type="term" value="F:polysaccharide binding"/>
    <property type="evidence" value="ECO:0007669"/>
    <property type="project" value="InterPro"/>
</dbReference>
<comment type="caution">
    <text evidence="19">The sequence shown here is derived from an EMBL/GenBank/DDBJ whole genome shotgun (WGS) entry which is preliminary data.</text>
</comment>
<dbReference type="SMART" id="SM00181">
    <property type="entry name" value="EGF"/>
    <property type="match status" value="2"/>
</dbReference>
<feature type="compositionally biased region" description="Polar residues" evidence="15">
    <location>
        <begin position="712"/>
        <end position="724"/>
    </location>
</feature>
<dbReference type="InterPro" id="IPR000719">
    <property type="entry name" value="Prot_kinase_dom"/>
</dbReference>
<evidence type="ECO:0000256" key="7">
    <source>
        <dbReference type="ARBA" id="ARBA00022741"/>
    </source>
</evidence>
<dbReference type="Proteomes" id="UP001231189">
    <property type="component" value="Unassembled WGS sequence"/>
</dbReference>
<dbReference type="AlphaFoldDB" id="A0AAD8R4J4"/>
<dbReference type="Gene3D" id="3.30.200.20">
    <property type="entry name" value="Phosphorylase Kinase, domain 1"/>
    <property type="match status" value="1"/>
</dbReference>
<dbReference type="PROSITE" id="PS00108">
    <property type="entry name" value="PROTEIN_KINASE_ST"/>
    <property type="match status" value="1"/>
</dbReference>
<gene>
    <name evidence="19" type="ORF">QYE76_019462</name>
</gene>
<dbReference type="SMART" id="SM00179">
    <property type="entry name" value="EGF_CA"/>
    <property type="match status" value="1"/>
</dbReference>
<dbReference type="InterPro" id="IPR001881">
    <property type="entry name" value="EGF-like_Ca-bd_dom"/>
</dbReference>
<keyword evidence="5 16" id="KW-0812">Transmembrane</keyword>
<sequence length="736" mass="81592">MARALPWQIFAATLLLASIKSSRASRMGKPGCRETCGNLTIPYPFGIGQGCFYSQGFDVSCENNRVFMGNSSSQMEIYNISLVRGQARVSTLIASKCFYSNSNNTDGWVSSGTADFFTISTKANKLTAVGCNTLAFLGGFNEHNVGAGCFSMCADKQSVDQSGHCSGMGCCQTSIAPNLSSSNITFDDRFDNSGVRGFNPCSYAFVAEQDWFRFEASYLEGDRFTEKFSDGVPTVLDWVAGHEQCDEALKNISSYACISKNGHCVMSPNATGYLCTCNDGFAGNPYLEDGCQDINECNFPDQYPCYGTCSNTNGDYSCSCKSGTQSIDPKRETCKPIAVSERARLTKMFIGISACAMILLICTSALLIECQKRKLKKEKETFFKQNGGLLLYEKIRSKQVDTVRIFTQEELENATNNFDSSRELGRGGHGTVYKGILKDSRVVAIKRSKVMNMVQKDEFVQEMIILSQINHRNVVKLLGCCLEVEVPMLVYECIPNGTLFELLHGKNRRLPISLDARLRIAQESAEALAYLHSSAYPPIVHGDVKSPNILLGDNYIAKVTDFGASIMLTTDEIQFMTLVQGTIGYLDPEYLQERQLTEKSDVYSFGVVLLELITMKFAIYSDSAGEKKNLASTFLLAMKQNRLQFILDNNILEFETELLQEVAQLAKRCLNMRGDERPLMTEVAEKLKSIRSTWKEQLIQNPSKETECLLENSSHYDPSSTGQHGSLMALDLESGR</sequence>
<dbReference type="InterPro" id="IPR017441">
    <property type="entry name" value="Protein_kinase_ATP_BS"/>
</dbReference>
<evidence type="ECO:0000313" key="19">
    <source>
        <dbReference type="EMBL" id="KAK1613945.1"/>
    </source>
</evidence>
<keyword evidence="9 14" id="KW-0067">ATP-binding</keyword>
<dbReference type="PROSITE" id="PS50011">
    <property type="entry name" value="PROTEIN_KINASE_DOM"/>
    <property type="match status" value="1"/>
</dbReference>
<keyword evidence="2" id="KW-0723">Serine/threonine-protein kinase</keyword>
<evidence type="ECO:0000256" key="14">
    <source>
        <dbReference type="PROSITE-ProRule" id="PRU10141"/>
    </source>
</evidence>
<dbReference type="FunFam" id="1.10.510.10:FF:000084">
    <property type="entry name" value="Wall-associated receptor kinase 2"/>
    <property type="match status" value="1"/>
</dbReference>
<protein>
    <recommendedName>
        <fullName evidence="18">Protein kinase domain-containing protein</fullName>
    </recommendedName>
</protein>
<dbReference type="SUPFAM" id="SSF56112">
    <property type="entry name" value="Protein kinase-like (PK-like)"/>
    <property type="match status" value="1"/>
</dbReference>
<keyword evidence="12" id="KW-1015">Disulfide bond</keyword>
<dbReference type="InterPro" id="IPR011009">
    <property type="entry name" value="Kinase-like_dom_sf"/>
</dbReference>
<feature type="domain" description="Protein kinase" evidence="18">
    <location>
        <begin position="418"/>
        <end position="690"/>
    </location>
</feature>
<feature type="transmembrane region" description="Helical" evidence="16">
    <location>
        <begin position="348"/>
        <end position="368"/>
    </location>
</feature>
<keyword evidence="10 16" id="KW-1133">Transmembrane helix</keyword>
<dbReference type="Pfam" id="PF07714">
    <property type="entry name" value="PK_Tyr_Ser-Thr"/>
    <property type="match status" value="1"/>
</dbReference>
<dbReference type="FunFam" id="3.30.200.20:FF:000043">
    <property type="entry name" value="Wall-associated receptor kinase 2"/>
    <property type="match status" value="1"/>
</dbReference>
<dbReference type="InterPro" id="IPR008271">
    <property type="entry name" value="Ser/Thr_kinase_AS"/>
</dbReference>
<evidence type="ECO:0000256" key="15">
    <source>
        <dbReference type="SAM" id="MobiDB-lite"/>
    </source>
</evidence>
<evidence type="ECO:0000256" key="9">
    <source>
        <dbReference type="ARBA" id="ARBA00022840"/>
    </source>
</evidence>
<dbReference type="InterPro" id="IPR001245">
    <property type="entry name" value="Ser-Thr/Tyr_kinase_cat_dom"/>
</dbReference>
<dbReference type="SUPFAM" id="SSF57184">
    <property type="entry name" value="Growth factor receptor domain"/>
    <property type="match status" value="1"/>
</dbReference>
<accession>A0AAD8R4J4</accession>
<evidence type="ECO:0000256" key="4">
    <source>
        <dbReference type="ARBA" id="ARBA00022679"/>
    </source>
</evidence>
<dbReference type="Gene3D" id="1.10.510.10">
    <property type="entry name" value="Transferase(Phosphotransferase) domain 1"/>
    <property type="match status" value="1"/>
</dbReference>
<feature type="region of interest" description="Disordered" evidence="15">
    <location>
        <begin position="712"/>
        <end position="736"/>
    </location>
</feature>
<comment type="subcellular location">
    <subcellularLocation>
        <location evidence="1">Membrane</location>
        <topology evidence="1">Single-pass type I membrane protein</topology>
    </subcellularLocation>
</comment>
<keyword evidence="20" id="KW-1185">Reference proteome</keyword>
<organism evidence="19 20">
    <name type="scientific">Lolium multiflorum</name>
    <name type="common">Italian ryegrass</name>
    <name type="synonym">Lolium perenne subsp. multiflorum</name>
    <dbReference type="NCBI Taxonomy" id="4521"/>
    <lineage>
        <taxon>Eukaryota</taxon>
        <taxon>Viridiplantae</taxon>
        <taxon>Streptophyta</taxon>
        <taxon>Embryophyta</taxon>
        <taxon>Tracheophyta</taxon>
        <taxon>Spermatophyta</taxon>
        <taxon>Magnoliopsida</taxon>
        <taxon>Liliopsida</taxon>
        <taxon>Poales</taxon>
        <taxon>Poaceae</taxon>
        <taxon>BOP clade</taxon>
        <taxon>Pooideae</taxon>
        <taxon>Poodae</taxon>
        <taxon>Poeae</taxon>
        <taxon>Poeae Chloroplast Group 2 (Poeae type)</taxon>
        <taxon>Loliodinae</taxon>
        <taxon>Loliinae</taxon>
        <taxon>Lolium</taxon>
    </lineage>
</organism>
<name>A0AAD8R4J4_LOLMU</name>
<dbReference type="Gene3D" id="2.90.20.10">
    <property type="entry name" value="Plasmodium vivax P25 domain"/>
    <property type="match status" value="1"/>
</dbReference>
<evidence type="ECO:0000256" key="16">
    <source>
        <dbReference type="SAM" id="Phobius"/>
    </source>
</evidence>
<evidence type="ECO:0000256" key="11">
    <source>
        <dbReference type="ARBA" id="ARBA00023136"/>
    </source>
</evidence>
<evidence type="ECO:0000256" key="8">
    <source>
        <dbReference type="ARBA" id="ARBA00022777"/>
    </source>
</evidence>
<evidence type="ECO:0000259" key="18">
    <source>
        <dbReference type="PROSITE" id="PS50011"/>
    </source>
</evidence>
<dbReference type="CDD" id="cd14066">
    <property type="entry name" value="STKc_IRAK"/>
    <property type="match status" value="1"/>
</dbReference>
<evidence type="ECO:0000256" key="13">
    <source>
        <dbReference type="ARBA" id="ARBA00023180"/>
    </source>
</evidence>
<feature type="chain" id="PRO_5042144967" description="Protein kinase domain-containing protein" evidence="17">
    <location>
        <begin position="25"/>
        <end position="736"/>
    </location>
</feature>
<evidence type="ECO:0000256" key="5">
    <source>
        <dbReference type="ARBA" id="ARBA00022692"/>
    </source>
</evidence>
<dbReference type="GO" id="GO:0007166">
    <property type="term" value="P:cell surface receptor signaling pathway"/>
    <property type="evidence" value="ECO:0007669"/>
    <property type="project" value="InterPro"/>
</dbReference>
<dbReference type="PROSITE" id="PS00107">
    <property type="entry name" value="PROTEIN_KINASE_ATP"/>
    <property type="match status" value="1"/>
</dbReference>
<proteinExistence type="predicted"/>
<keyword evidence="8" id="KW-0418">Kinase</keyword>
<dbReference type="GO" id="GO:0005886">
    <property type="term" value="C:plasma membrane"/>
    <property type="evidence" value="ECO:0007669"/>
    <property type="project" value="TreeGrafter"/>
</dbReference>
<feature type="binding site" evidence="14">
    <location>
        <position position="446"/>
    </location>
    <ligand>
        <name>ATP</name>
        <dbReference type="ChEBI" id="CHEBI:30616"/>
    </ligand>
</feature>
<evidence type="ECO:0000256" key="10">
    <source>
        <dbReference type="ARBA" id="ARBA00022989"/>
    </source>
</evidence>
<dbReference type="PANTHER" id="PTHR27005">
    <property type="entry name" value="WALL-ASSOCIATED RECEPTOR KINASE-LIKE 21"/>
    <property type="match status" value="1"/>
</dbReference>
<dbReference type="PROSITE" id="PS01187">
    <property type="entry name" value="EGF_CA"/>
    <property type="match status" value="1"/>
</dbReference>
<evidence type="ECO:0000256" key="6">
    <source>
        <dbReference type="ARBA" id="ARBA00022729"/>
    </source>
</evidence>
<evidence type="ECO:0000256" key="1">
    <source>
        <dbReference type="ARBA" id="ARBA00004479"/>
    </source>
</evidence>
<feature type="signal peptide" evidence="17">
    <location>
        <begin position="1"/>
        <end position="24"/>
    </location>
</feature>
<dbReference type="InterPro" id="IPR018097">
    <property type="entry name" value="EGF_Ca-bd_CS"/>
</dbReference>
<dbReference type="FunFam" id="2.10.25.10:FF:000628">
    <property type="entry name" value="Wall-associated receptor kinase 2"/>
    <property type="match status" value="1"/>
</dbReference>
<dbReference type="GO" id="GO:0005524">
    <property type="term" value="F:ATP binding"/>
    <property type="evidence" value="ECO:0007669"/>
    <property type="project" value="UniProtKB-UniRule"/>
</dbReference>
<dbReference type="InterPro" id="IPR045274">
    <property type="entry name" value="WAK-like"/>
</dbReference>
<evidence type="ECO:0000256" key="12">
    <source>
        <dbReference type="ARBA" id="ARBA00023157"/>
    </source>
</evidence>
<reference evidence="19" key="1">
    <citation type="submission" date="2023-07" db="EMBL/GenBank/DDBJ databases">
        <title>A chromosome-level genome assembly of Lolium multiflorum.</title>
        <authorList>
            <person name="Chen Y."/>
            <person name="Copetti D."/>
            <person name="Kolliker R."/>
            <person name="Studer B."/>
        </authorList>
    </citation>
    <scope>NUCLEOTIDE SEQUENCE</scope>
    <source>
        <strain evidence="19">02402/16</strain>
        <tissue evidence="19">Leaf</tissue>
    </source>
</reference>
<evidence type="ECO:0000256" key="2">
    <source>
        <dbReference type="ARBA" id="ARBA00022527"/>
    </source>
</evidence>
<dbReference type="InterPro" id="IPR025287">
    <property type="entry name" value="WAK_GUB"/>
</dbReference>
<dbReference type="SMART" id="SM00220">
    <property type="entry name" value="S_TKc"/>
    <property type="match status" value="1"/>
</dbReference>
<dbReference type="InterPro" id="IPR000742">
    <property type="entry name" value="EGF"/>
</dbReference>
<dbReference type="GO" id="GO:0005509">
    <property type="term" value="F:calcium ion binding"/>
    <property type="evidence" value="ECO:0007669"/>
    <property type="project" value="InterPro"/>
</dbReference>
<dbReference type="PANTHER" id="PTHR27005:SF482">
    <property type="entry name" value="OS01G0580150 PROTEIN"/>
    <property type="match status" value="1"/>
</dbReference>
<dbReference type="GO" id="GO:0004674">
    <property type="term" value="F:protein serine/threonine kinase activity"/>
    <property type="evidence" value="ECO:0007669"/>
    <property type="project" value="UniProtKB-KW"/>
</dbReference>
<keyword evidence="6 17" id="KW-0732">Signal</keyword>
<keyword evidence="4" id="KW-0808">Transferase</keyword>
<keyword evidence="13" id="KW-0325">Glycoprotein</keyword>
<dbReference type="Pfam" id="PF13947">
    <property type="entry name" value="GUB_WAK_bind"/>
    <property type="match status" value="1"/>
</dbReference>
<keyword evidence="11 16" id="KW-0472">Membrane</keyword>
<dbReference type="EMBL" id="JAUUTY010000006">
    <property type="protein sequence ID" value="KAK1613945.1"/>
    <property type="molecule type" value="Genomic_DNA"/>
</dbReference>
<keyword evidence="7 14" id="KW-0547">Nucleotide-binding</keyword>
<evidence type="ECO:0000256" key="17">
    <source>
        <dbReference type="SAM" id="SignalP"/>
    </source>
</evidence>
<evidence type="ECO:0000313" key="20">
    <source>
        <dbReference type="Proteomes" id="UP001231189"/>
    </source>
</evidence>